<dbReference type="Gene3D" id="3.40.109.10">
    <property type="entry name" value="NADH Oxidase"/>
    <property type="match status" value="1"/>
</dbReference>
<sequence length="721" mass="78180">MLESRLTVEEVRTRTACEEFLALGSRTAQAVPLLADDVRAWFRGDHPHVDELSLLLVRDDDGVPVGRCVTHCSAELDSVLSASLGPGPFQLFGAEAANSPAVLQTLLGAVENRALRAGATGLLGPMELLPNQQGGALTSGFAADSFFDSPWTPPELADGLRAAGFSPWHPASTWEVAVRDIPPARRRRPDPTELEAAGVRREPASRLRLRGRGGQVERLREALNDSFAQLPYFTPISRRQMARQTAGLELLMDPRLVVLLTDESGRIVSFALVVPDPAPMLRRSRGELGLRELPRLPGENRDAVLIVQGTRPDRQGEGLLSLVSRELFAELHDGVWEHLRVTSIGEDNPGSSRVFAHASGHPLHRLSFFHRRVGPVEGATLQGPQWWCQVAERAPSAHNTQPWVPQPEAAASALRLTVDPSCTLPVGDPTHRDLHLSLGAWIESFAVAAASEGQHVSLEEVTGAGPDIRIRLSWSPEDAARPAVGAAAATVQDVLDRRVHRGRLLPPGPLDLPEGFHILDALDADPLERRAGRHVAATPELAAELLDWLRLDPQDPRWHEDGLSAECLQLPRAVQSRPVQRLLTGLRPALPALLGRISPPLTSAGTGVPVVMSWPDRSPAGQVEAGRRLQSLWLRLHRQGLAVSPASEVIDCPATVGRLGVEHPVAYFRVGIPDDVPPRSARRSVQRHEAVLPVQSGLDAVIDPADSVHLPHHGGHNDPVR</sequence>
<protein>
    <recommendedName>
        <fullName evidence="3">N-acetyltransferase domain-containing protein</fullName>
    </recommendedName>
</protein>
<dbReference type="PANTHER" id="PTHR41368">
    <property type="entry name" value="PROTEIN YGHO"/>
    <property type="match status" value="1"/>
</dbReference>
<dbReference type="InterPro" id="IPR000415">
    <property type="entry name" value="Nitroreductase-like"/>
</dbReference>
<accession>A0ABP6LWY9</accession>
<reference evidence="2" key="1">
    <citation type="journal article" date="2019" name="Int. J. Syst. Evol. Microbiol.">
        <title>The Global Catalogue of Microorganisms (GCM) 10K type strain sequencing project: providing services to taxonomists for standard genome sequencing and annotation.</title>
        <authorList>
            <consortium name="The Broad Institute Genomics Platform"/>
            <consortium name="The Broad Institute Genome Sequencing Center for Infectious Disease"/>
            <person name="Wu L."/>
            <person name="Ma J."/>
        </authorList>
    </citation>
    <scope>NUCLEOTIDE SEQUENCE [LARGE SCALE GENOMIC DNA]</scope>
    <source>
        <strain evidence="2">JCM 14309</strain>
    </source>
</reference>
<evidence type="ECO:0000313" key="2">
    <source>
        <dbReference type="Proteomes" id="UP001500236"/>
    </source>
</evidence>
<dbReference type="RefSeq" id="WP_344744315.1">
    <property type="nucleotide sequence ID" value="NZ_BAAAVT010000010.1"/>
</dbReference>
<keyword evidence="2" id="KW-1185">Reference proteome</keyword>
<dbReference type="SUPFAM" id="SSF55729">
    <property type="entry name" value="Acyl-CoA N-acyltransferases (Nat)"/>
    <property type="match status" value="1"/>
</dbReference>
<organism evidence="1 2">
    <name type="scientific">Nesterenkonia aethiopica</name>
    <dbReference type="NCBI Taxonomy" id="269144"/>
    <lineage>
        <taxon>Bacteria</taxon>
        <taxon>Bacillati</taxon>
        <taxon>Actinomycetota</taxon>
        <taxon>Actinomycetes</taxon>
        <taxon>Micrococcales</taxon>
        <taxon>Micrococcaceae</taxon>
        <taxon>Nesterenkonia</taxon>
    </lineage>
</organism>
<comment type="caution">
    <text evidence="1">The sequence shown here is derived from an EMBL/GenBank/DDBJ whole genome shotgun (WGS) entry which is preliminary data.</text>
</comment>
<proteinExistence type="predicted"/>
<dbReference type="InterPro" id="IPR039968">
    <property type="entry name" value="BcerS-like"/>
</dbReference>
<dbReference type="Proteomes" id="UP001500236">
    <property type="component" value="Unassembled WGS sequence"/>
</dbReference>
<evidence type="ECO:0000313" key="1">
    <source>
        <dbReference type="EMBL" id="GAA3065262.1"/>
    </source>
</evidence>
<dbReference type="PANTHER" id="PTHR41368:SF1">
    <property type="entry name" value="PROTEIN YGHO"/>
    <property type="match status" value="1"/>
</dbReference>
<dbReference type="InterPro" id="IPR016181">
    <property type="entry name" value="Acyl_CoA_acyltransferase"/>
</dbReference>
<gene>
    <name evidence="1" type="ORF">GCM10010529_17760</name>
</gene>
<dbReference type="EMBL" id="BAAAVT010000010">
    <property type="protein sequence ID" value="GAA3065262.1"/>
    <property type="molecule type" value="Genomic_DNA"/>
</dbReference>
<name>A0ABP6LWY9_9MICC</name>
<evidence type="ECO:0008006" key="3">
    <source>
        <dbReference type="Google" id="ProtNLM"/>
    </source>
</evidence>